<sequence length="115" mass="13458">MFVSDELKNALKASQERHPEVSFDNSLVRLFIGKVTELKEGREFGEALRYSLNACQIWDKRIRTAYSSLAGTYFGKHKGRKTVRRKTKHKRLHRDPKKNVTKICINNNGQYEFDI</sequence>
<dbReference type="EMBL" id="UOEN01000238">
    <property type="protein sequence ID" value="VAW14834.1"/>
    <property type="molecule type" value="Genomic_DNA"/>
</dbReference>
<dbReference type="AlphaFoldDB" id="A0A3B0U210"/>
<proteinExistence type="predicted"/>
<name>A0A3B0U210_9ZZZZ</name>
<reference evidence="1" key="1">
    <citation type="submission" date="2018-06" db="EMBL/GenBank/DDBJ databases">
        <authorList>
            <person name="Zhirakovskaya E."/>
        </authorList>
    </citation>
    <scope>NUCLEOTIDE SEQUENCE</scope>
</reference>
<evidence type="ECO:0000313" key="1">
    <source>
        <dbReference type="EMBL" id="VAW14834.1"/>
    </source>
</evidence>
<organism evidence="1">
    <name type="scientific">hydrothermal vent metagenome</name>
    <dbReference type="NCBI Taxonomy" id="652676"/>
    <lineage>
        <taxon>unclassified sequences</taxon>
        <taxon>metagenomes</taxon>
        <taxon>ecological metagenomes</taxon>
    </lineage>
</organism>
<gene>
    <name evidence="1" type="ORF">MNBD_BACTEROID05-91</name>
</gene>
<accession>A0A3B0U210</accession>
<protein>
    <submittedName>
        <fullName evidence="1">Uncharacterized protein</fullName>
    </submittedName>
</protein>